<organism evidence="2 3">
    <name type="scientific">Dictyobacter formicarum</name>
    <dbReference type="NCBI Taxonomy" id="2778368"/>
    <lineage>
        <taxon>Bacteria</taxon>
        <taxon>Bacillati</taxon>
        <taxon>Chloroflexota</taxon>
        <taxon>Ktedonobacteria</taxon>
        <taxon>Ktedonobacterales</taxon>
        <taxon>Dictyobacteraceae</taxon>
        <taxon>Dictyobacter</taxon>
    </lineage>
</organism>
<protein>
    <submittedName>
        <fullName evidence="2">Uncharacterized protein</fullName>
    </submittedName>
</protein>
<evidence type="ECO:0000313" key="3">
    <source>
        <dbReference type="Proteomes" id="UP000635565"/>
    </source>
</evidence>
<reference evidence="2 3" key="1">
    <citation type="journal article" date="2021" name="Int. J. Syst. Evol. Microbiol.">
        <title>Reticulibacter mediterranei gen. nov., sp. nov., within the new family Reticulibacteraceae fam. nov., and Ktedonospora formicarum gen. nov., sp. nov., Ktedonobacter robiniae sp. nov., Dictyobacter formicarum sp. nov. and Dictyobacter arantiisoli sp. nov., belonging to the class Ktedonobacteria.</title>
        <authorList>
            <person name="Yabe S."/>
            <person name="Zheng Y."/>
            <person name="Wang C.M."/>
            <person name="Sakai Y."/>
            <person name="Abe K."/>
            <person name="Yokota A."/>
            <person name="Donadio S."/>
            <person name="Cavaletti L."/>
            <person name="Monciardini P."/>
        </authorList>
    </citation>
    <scope>NUCLEOTIDE SEQUENCE [LARGE SCALE GENOMIC DNA]</scope>
    <source>
        <strain evidence="2 3">SOSP1-9</strain>
    </source>
</reference>
<dbReference type="Proteomes" id="UP000635565">
    <property type="component" value="Unassembled WGS sequence"/>
</dbReference>
<proteinExistence type="predicted"/>
<sequence>MVSGAVADAVADAIAATDIATDIAMDIATSSLYAHAFYRMIIHTVDLRAAISSGVAALIVLLSCLSALALNHFCVPGDPYLSAPSNYIHEYSMEERFQSHPFPAGCVFC</sequence>
<gene>
    <name evidence="2" type="ORF">KSZ_18220</name>
</gene>
<dbReference type="EMBL" id="BNJJ01000004">
    <property type="protein sequence ID" value="GHO83816.1"/>
    <property type="molecule type" value="Genomic_DNA"/>
</dbReference>
<feature type="transmembrane region" description="Helical" evidence="1">
    <location>
        <begin position="49"/>
        <end position="70"/>
    </location>
</feature>
<accession>A0ABQ3VE92</accession>
<keyword evidence="1" id="KW-1133">Transmembrane helix</keyword>
<comment type="caution">
    <text evidence="2">The sequence shown here is derived from an EMBL/GenBank/DDBJ whole genome shotgun (WGS) entry which is preliminary data.</text>
</comment>
<evidence type="ECO:0000256" key="1">
    <source>
        <dbReference type="SAM" id="Phobius"/>
    </source>
</evidence>
<name>A0ABQ3VE92_9CHLR</name>
<keyword evidence="1" id="KW-0812">Transmembrane</keyword>
<keyword evidence="1" id="KW-0472">Membrane</keyword>
<evidence type="ECO:0000313" key="2">
    <source>
        <dbReference type="EMBL" id="GHO83816.1"/>
    </source>
</evidence>
<keyword evidence="3" id="KW-1185">Reference proteome</keyword>